<protein>
    <submittedName>
        <fullName evidence="1">L-2-amino-thiazoline-4-carboxylic acid hydrolase</fullName>
    </submittedName>
</protein>
<evidence type="ECO:0000313" key="2">
    <source>
        <dbReference type="Proteomes" id="UP000035704"/>
    </source>
</evidence>
<gene>
    <name evidence="1" type="ORF">CACET_c32980</name>
</gene>
<dbReference type="EMBL" id="CP009687">
    <property type="protein sequence ID" value="AKL96742.1"/>
    <property type="molecule type" value="Genomic_DNA"/>
</dbReference>
<dbReference type="RefSeq" id="WP_044824181.1">
    <property type="nucleotide sequence ID" value="NZ_CP009687.1"/>
</dbReference>
<dbReference type="STRING" id="84022.CACET_c32980"/>
<name>A0A0D8IC19_9CLOT</name>
<accession>A0A0D8IC19</accession>
<keyword evidence="1" id="KW-0378">Hydrolase</keyword>
<organism evidence="1 2">
    <name type="scientific">Clostridium aceticum</name>
    <dbReference type="NCBI Taxonomy" id="84022"/>
    <lineage>
        <taxon>Bacteria</taxon>
        <taxon>Bacillati</taxon>
        <taxon>Bacillota</taxon>
        <taxon>Clostridia</taxon>
        <taxon>Eubacteriales</taxon>
        <taxon>Clostridiaceae</taxon>
        <taxon>Clostridium</taxon>
    </lineage>
</organism>
<dbReference type="GO" id="GO:0016787">
    <property type="term" value="F:hydrolase activity"/>
    <property type="evidence" value="ECO:0007669"/>
    <property type="project" value="UniProtKB-KW"/>
</dbReference>
<dbReference type="Pfam" id="PF14196">
    <property type="entry name" value="ATC_hydrolase"/>
    <property type="match status" value="1"/>
</dbReference>
<keyword evidence="2" id="KW-1185">Reference proteome</keyword>
<dbReference type="PATRIC" id="fig|84022.5.peg.3487"/>
<dbReference type="Proteomes" id="UP000035704">
    <property type="component" value="Chromosome"/>
</dbReference>
<evidence type="ECO:0000313" key="1">
    <source>
        <dbReference type="EMBL" id="AKL96742.1"/>
    </source>
</evidence>
<dbReference type="KEGG" id="cace:CACET_c32980"/>
<proteinExistence type="predicted"/>
<sequence>MCEGKYTQAELTDAFRAAIEDRAKWFYLLLKYAKEENADVDKIAEKAIREFGHMKGVAIGKADTAEDFAKALLTGHAREAFAMNPVKLEEEESVLQFSYCALVEAWKKLGCSDEEVAHLCKLARYGDYGMVEAFENLELDFNQLLSEGDACCELVIRKKK</sequence>
<dbReference type="AlphaFoldDB" id="A0A0D8IC19"/>
<reference evidence="1 2" key="1">
    <citation type="submission" date="2014-10" db="EMBL/GenBank/DDBJ databases">
        <title>Genome sequence of Clostridium aceticum DSM 1496.</title>
        <authorList>
            <person name="Poehlein A."/>
            <person name="Schiel-Bengelsdorf B."/>
            <person name="Gottschalk G."/>
            <person name="Duerre P."/>
            <person name="Daniel R."/>
        </authorList>
    </citation>
    <scope>NUCLEOTIDE SEQUENCE [LARGE SCALE GENOMIC DNA]</scope>
    <source>
        <strain evidence="1 2">DSM 1496</strain>
    </source>
</reference>
<dbReference type="InterPro" id="IPR026002">
    <property type="entry name" value="ATC_hydrolase-like"/>
</dbReference>
<dbReference type="OrthoDB" id="5454254at2"/>